<organism evidence="2 3">
    <name type="scientific">Araneus ventricosus</name>
    <name type="common">Orbweaver spider</name>
    <name type="synonym">Epeira ventricosa</name>
    <dbReference type="NCBI Taxonomy" id="182803"/>
    <lineage>
        <taxon>Eukaryota</taxon>
        <taxon>Metazoa</taxon>
        <taxon>Ecdysozoa</taxon>
        <taxon>Arthropoda</taxon>
        <taxon>Chelicerata</taxon>
        <taxon>Arachnida</taxon>
        <taxon>Araneae</taxon>
        <taxon>Araneomorphae</taxon>
        <taxon>Entelegynae</taxon>
        <taxon>Araneoidea</taxon>
        <taxon>Araneidae</taxon>
        <taxon>Araneus</taxon>
    </lineage>
</organism>
<evidence type="ECO:0000313" key="3">
    <source>
        <dbReference type="Proteomes" id="UP000499080"/>
    </source>
</evidence>
<reference evidence="2 3" key="1">
    <citation type="journal article" date="2019" name="Sci. Rep.">
        <title>Orb-weaving spider Araneus ventricosus genome elucidates the spidroin gene catalogue.</title>
        <authorList>
            <person name="Kono N."/>
            <person name="Nakamura H."/>
            <person name="Ohtoshi R."/>
            <person name="Moran D.A.P."/>
            <person name="Shinohara A."/>
            <person name="Yoshida Y."/>
            <person name="Fujiwara M."/>
            <person name="Mori M."/>
            <person name="Tomita M."/>
            <person name="Arakawa K."/>
        </authorList>
    </citation>
    <scope>NUCLEOTIDE SEQUENCE [LARGE SCALE GENOMIC DNA]</scope>
</reference>
<dbReference type="EMBL" id="BGPR01042409">
    <property type="protein sequence ID" value="GBO18810.1"/>
    <property type="molecule type" value="Genomic_DNA"/>
</dbReference>
<name>A0A4Y2V4N7_ARAVE</name>
<proteinExistence type="predicted"/>
<protein>
    <submittedName>
        <fullName evidence="2">Uncharacterized protein</fullName>
    </submittedName>
</protein>
<evidence type="ECO:0000313" key="2">
    <source>
        <dbReference type="EMBL" id="GBO18810.1"/>
    </source>
</evidence>
<sequence>MCRSLRNESADPDPQKERLNPIPTKRNSDSWIRVHERNESDTLLLITSSPAQLFLPLLTSHPSAKSRNRYIETEKSCCGLMVRFWLRDQRVPG</sequence>
<comment type="caution">
    <text evidence="2">The sequence shown here is derived from an EMBL/GenBank/DDBJ whole genome shotgun (WGS) entry which is preliminary data.</text>
</comment>
<feature type="region of interest" description="Disordered" evidence="1">
    <location>
        <begin position="1"/>
        <end position="26"/>
    </location>
</feature>
<dbReference type="Proteomes" id="UP000499080">
    <property type="component" value="Unassembled WGS sequence"/>
</dbReference>
<accession>A0A4Y2V4N7</accession>
<gene>
    <name evidence="2" type="ORF">AVEN_12106_1</name>
</gene>
<keyword evidence="3" id="KW-1185">Reference proteome</keyword>
<feature type="compositionally biased region" description="Basic and acidic residues" evidence="1">
    <location>
        <begin position="1"/>
        <end position="19"/>
    </location>
</feature>
<evidence type="ECO:0000256" key="1">
    <source>
        <dbReference type="SAM" id="MobiDB-lite"/>
    </source>
</evidence>
<dbReference type="AlphaFoldDB" id="A0A4Y2V4N7"/>